<dbReference type="GO" id="GO:0003677">
    <property type="term" value="F:DNA binding"/>
    <property type="evidence" value="ECO:0007669"/>
    <property type="project" value="UniProtKB-KW"/>
</dbReference>
<dbReference type="PANTHER" id="PTHR33375:SF1">
    <property type="entry name" value="CHROMOSOME-PARTITIONING PROTEIN PARB-RELATED"/>
    <property type="match status" value="1"/>
</dbReference>
<dbReference type="RefSeq" id="WP_013006887.1">
    <property type="nucleotide sequence ID" value="NC_013939.1"/>
</dbReference>
<dbReference type="FunFam" id="3.90.1530.30:FF:000001">
    <property type="entry name" value="Chromosome partitioning protein ParB"/>
    <property type="match status" value="1"/>
</dbReference>
<organism evidence="5 6">
    <name type="scientific">Deferribacter desulfuricans (strain DSM 14783 / JCM 11476 / NBRC 101012 / SSM1)</name>
    <dbReference type="NCBI Taxonomy" id="639282"/>
    <lineage>
        <taxon>Bacteria</taxon>
        <taxon>Pseudomonadati</taxon>
        <taxon>Deferribacterota</taxon>
        <taxon>Deferribacteres</taxon>
        <taxon>Deferribacterales</taxon>
        <taxon>Deferribacteraceae</taxon>
        <taxon>Deferribacter</taxon>
    </lineage>
</organism>
<dbReference type="NCBIfam" id="TIGR00180">
    <property type="entry name" value="parB_part"/>
    <property type="match status" value="1"/>
</dbReference>
<sequence>MTKRNPLGRGLESLIPTSKDREAGKKVIEIDITNIQANPNQPRKNFDKESLNNLAESIKKKGVLQPILVEKISQNSFMIIAGERRWRAAGLAGIKKIPAIVIDKQDDKERLEIGLIENVQRESLNPVELAEAYKKLMDKYGYTQEQVASIVGKSRSAVANTLRLLALDEKSLKALKEGLISEGHARCLLVIDDLQSRLRVLKDIIDKELSVREAEKLVSKLKSKPAETKKSIEKDLFISTLEEELESYFETKVDIQLKKKGGSIVIKFNSNDDLNRIINVLRGEL</sequence>
<dbReference type="Pfam" id="PF23552">
    <property type="entry name" value="ParB_C"/>
    <property type="match status" value="1"/>
</dbReference>
<dbReference type="InterPro" id="IPR036086">
    <property type="entry name" value="ParB/Sulfiredoxin_sf"/>
</dbReference>
<dbReference type="PANTHER" id="PTHR33375">
    <property type="entry name" value="CHROMOSOME-PARTITIONING PROTEIN PARB-RELATED"/>
    <property type="match status" value="1"/>
</dbReference>
<evidence type="ECO:0000259" key="4">
    <source>
        <dbReference type="SMART" id="SM00470"/>
    </source>
</evidence>
<dbReference type="InterPro" id="IPR057240">
    <property type="entry name" value="ParB_dimer_C"/>
</dbReference>
<dbReference type="SUPFAM" id="SSF110849">
    <property type="entry name" value="ParB/Sulfiredoxin"/>
    <property type="match status" value="1"/>
</dbReference>
<keyword evidence="3" id="KW-0238">DNA-binding</keyword>
<name>D3PAL6_DEFDS</name>
<evidence type="ECO:0000256" key="2">
    <source>
        <dbReference type="ARBA" id="ARBA00022829"/>
    </source>
</evidence>
<dbReference type="Gene3D" id="1.10.10.2830">
    <property type="match status" value="1"/>
</dbReference>
<evidence type="ECO:0000313" key="5">
    <source>
        <dbReference type="EMBL" id="BAI79639.1"/>
    </source>
</evidence>
<dbReference type="eggNOG" id="COG1475">
    <property type="taxonomic scope" value="Bacteria"/>
</dbReference>
<dbReference type="GO" id="GO:0005694">
    <property type="term" value="C:chromosome"/>
    <property type="evidence" value="ECO:0007669"/>
    <property type="project" value="TreeGrafter"/>
</dbReference>
<dbReference type="STRING" id="639282.DEFDS_0127"/>
<accession>D3PAL6</accession>
<dbReference type="Pfam" id="PF02195">
    <property type="entry name" value="ParB_N"/>
    <property type="match status" value="1"/>
</dbReference>
<keyword evidence="6" id="KW-1185">Reference proteome</keyword>
<dbReference type="KEGG" id="ddf:DEFDS_0127"/>
<dbReference type="GO" id="GO:0007059">
    <property type="term" value="P:chromosome segregation"/>
    <property type="evidence" value="ECO:0007669"/>
    <property type="project" value="UniProtKB-KW"/>
</dbReference>
<dbReference type="Gene3D" id="3.90.1530.30">
    <property type="match status" value="1"/>
</dbReference>
<dbReference type="SMART" id="SM00470">
    <property type="entry name" value="ParB"/>
    <property type="match status" value="1"/>
</dbReference>
<dbReference type="Proteomes" id="UP000001520">
    <property type="component" value="Chromosome"/>
</dbReference>
<reference evidence="5 6" key="1">
    <citation type="journal article" date="2010" name="DNA Res.">
        <title>Bacterial lifestyle in a deep-sea hydrothermal vent chimney revealed by the genome sequence of the thermophilic bacterium Deferribacter desulfuricans SSM1.</title>
        <authorList>
            <person name="Takaki Y."/>
            <person name="Shimamura S."/>
            <person name="Nakagawa S."/>
            <person name="Fukuhara Y."/>
            <person name="Horikawa H."/>
            <person name="Ankai A."/>
            <person name="Harada T."/>
            <person name="Hosoyama A."/>
            <person name="Oguchi A."/>
            <person name="Fukui S."/>
            <person name="Fujita N."/>
            <person name="Takami H."/>
            <person name="Takai K."/>
        </authorList>
    </citation>
    <scope>NUCLEOTIDE SEQUENCE [LARGE SCALE GENOMIC DNA]</scope>
    <source>
        <strain evidence="6">DSM 14783 / JCM 11476 / NBRC 101012 / SSM1</strain>
    </source>
</reference>
<dbReference type="HOGENOM" id="CLU_023853_0_0_0"/>
<evidence type="ECO:0000256" key="1">
    <source>
        <dbReference type="ARBA" id="ARBA00006295"/>
    </source>
</evidence>
<proteinExistence type="inferred from homology"/>
<gene>
    <name evidence="5" type="primary">parB</name>
    <name evidence="5" type="ordered locus">DEFDS_0127</name>
</gene>
<dbReference type="InterPro" id="IPR050336">
    <property type="entry name" value="Chromosome_partition/occlusion"/>
</dbReference>
<comment type="similarity">
    <text evidence="1">Belongs to the ParB family.</text>
</comment>
<protein>
    <submittedName>
        <fullName evidence="5">Chromosome partitioning protein ParB</fullName>
    </submittedName>
</protein>
<dbReference type="FunFam" id="1.10.10.2830:FF:000001">
    <property type="entry name" value="Chromosome partitioning protein ParB"/>
    <property type="match status" value="1"/>
</dbReference>
<evidence type="ECO:0000256" key="3">
    <source>
        <dbReference type="ARBA" id="ARBA00023125"/>
    </source>
</evidence>
<dbReference type="OrthoDB" id="9802051at2"/>
<feature type="domain" description="ParB-like N-terminal" evidence="4">
    <location>
        <begin position="28"/>
        <end position="119"/>
    </location>
</feature>
<dbReference type="CDD" id="cd16393">
    <property type="entry name" value="SPO0J_N"/>
    <property type="match status" value="1"/>
</dbReference>
<dbReference type="InterPro" id="IPR041468">
    <property type="entry name" value="HTH_ParB/Spo0J"/>
</dbReference>
<evidence type="ECO:0000313" key="6">
    <source>
        <dbReference type="Proteomes" id="UP000001520"/>
    </source>
</evidence>
<keyword evidence="2" id="KW-0159">Chromosome partition</keyword>
<dbReference type="AlphaFoldDB" id="D3PAL6"/>
<dbReference type="InterPro" id="IPR003115">
    <property type="entry name" value="ParB_N"/>
</dbReference>
<dbReference type="InterPro" id="IPR004437">
    <property type="entry name" value="ParB/RepB/Spo0J"/>
</dbReference>
<dbReference type="EMBL" id="AP011529">
    <property type="protein sequence ID" value="BAI79639.1"/>
    <property type="molecule type" value="Genomic_DNA"/>
</dbReference>
<dbReference type="Pfam" id="PF17762">
    <property type="entry name" value="HTH_ParB"/>
    <property type="match status" value="1"/>
</dbReference>